<evidence type="ECO:0000256" key="2">
    <source>
        <dbReference type="SAM" id="MobiDB-lite"/>
    </source>
</evidence>
<keyword evidence="4" id="KW-1185">Reference proteome</keyword>
<evidence type="ECO:0000313" key="3">
    <source>
        <dbReference type="EMBL" id="RNL86619.1"/>
    </source>
</evidence>
<evidence type="ECO:0000313" key="4">
    <source>
        <dbReference type="Proteomes" id="UP000269198"/>
    </source>
</evidence>
<dbReference type="PANTHER" id="PTHR48207">
    <property type="entry name" value="SUCCINATE--HYDROXYMETHYLGLUTARATE COA-TRANSFERASE"/>
    <property type="match status" value="1"/>
</dbReference>
<dbReference type="OrthoDB" id="4251672at2"/>
<organism evidence="3 4">
    <name type="scientific">Halostreptopolyspora alba</name>
    <dbReference type="NCBI Taxonomy" id="2487137"/>
    <lineage>
        <taxon>Bacteria</taxon>
        <taxon>Bacillati</taxon>
        <taxon>Actinomycetota</taxon>
        <taxon>Actinomycetes</taxon>
        <taxon>Streptosporangiales</taxon>
        <taxon>Nocardiopsidaceae</taxon>
        <taxon>Halostreptopolyspora</taxon>
    </lineage>
</organism>
<dbReference type="InterPro" id="IPR050483">
    <property type="entry name" value="CoA-transferase_III_domain"/>
</dbReference>
<gene>
    <name evidence="3" type="ORF">EFW17_05395</name>
</gene>
<dbReference type="EMBL" id="RJMB01000003">
    <property type="protein sequence ID" value="RNL86619.1"/>
    <property type="molecule type" value="Genomic_DNA"/>
</dbReference>
<dbReference type="SUPFAM" id="SSF89796">
    <property type="entry name" value="CoA-transferase family III (CaiB/BaiF)"/>
    <property type="match status" value="1"/>
</dbReference>
<dbReference type="Gene3D" id="3.30.1540.10">
    <property type="entry name" value="formyl-coa transferase, domain 3"/>
    <property type="match status" value="1"/>
</dbReference>
<dbReference type="InterPro" id="IPR044855">
    <property type="entry name" value="CoA-Trfase_III_dom3_sf"/>
</dbReference>
<dbReference type="RefSeq" id="WP_123200144.1">
    <property type="nucleotide sequence ID" value="NZ_RJMB01000003.1"/>
</dbReference>
<dbReference type="AlphaFoldDB" id="A0A3N0EG05"/>
<dbReference type="InterPro" id="IPR023606">
    <property type="entry name" value="CoA-Trfase_III_dom_1_sf"/>
</dbReference>
<keyword evidence="1" id="KW-0808">Transferase</keyword>
<dbReference type="PANTHER" id="PTHR48207:SF3">
    <property type="entry name" value="SUCCINATE--HYDROXYMETHYLGLUTARATE COA-TRANSFERASE"/>
    <property type="match status" value="1"/>
</dbReference>
<protein>
    <recommendedName>
        <fullName evidence="5">CoA transferase</fullName>
    </recommendedName>
</protein>
<name>A0A3N0EG05_9ACTN</name>
<accession>A0A3N0EG05</accession>
<dbReference type="Proteomes" id="UP000269198">
    <property type="component" value="Unassembled WGS sequence"/>
</dbReference>
<reference evidence="3 4" key="1">
    <citation type="submission" date="2018-11" db="EMBL/GenBank/DDBJ databases">
        <title>The genome draft of YIM 96095.</title>
        <authorList>
            <person name="Tang S.-K."/>
            <person name="Chunyu W.-X."/>
            <person name="Feng Y.-Z."/>
        </authorList>
    </citation>
    <scope>NUCLEOTIDE SEQUENCE [LARGE SCALE GENOMIC DNA]</scope>
    <source>
        <strain evidence="3 4">YIM 96095</strain>
    </source>
</reference>
<dbReference type="InterPro" id="IPR003673">
    <property type="entry name" value="CoA-Trfase_fam_III"/>
</dbReference>
<dbReference type="Gene3D" id="3.40.50.10540">
    <property type="entry name" value="Crotonobetainyl-coa:carnitine coa-transferase, domain 1"/>
    <property type="match status" value="1"/>
</dbReference>
<dbReference type="GO" id="GO:0008410">
    <property type="term" value="F:CoA-transferase activity"/>
    <property type="evidence" value="ECO:0007669"/>
    <property type="project" value="TreeGrafter"/>
</dbReference>
<feature type="region of interest" description="Disordered" evidence="2">
    <location>
        <begin position="351"/>
        <end position="372"/>
    </location>
</feature>
<evidence type="ECO:0000256" key="1">
    <source>
        <dbReference type="ARBA" id="ARBA00022679"/>
    </source>
</evidence>
<sequence length="372" mass="40174">MSLSSDQPPTAPATPSPLDGVLVLDHSTSVAGQYAGRLFAMNGAEVVLVEPPEGTPTRRRGARAEGDSFLFQHLNQGKRSLALAPTDDEGPWRELLARADVVVRDQRGDHPDHAAPDSVDCVVGDTPESGPYDDWSFSELVHQALGGAMNTTGLLDRPPIYGLGERASYATGTTAYISAVAALHERRRSGRGQRVDATVFESVAAMGQNLVSQYSYNGTHETRARYPGFLAMLQCADAWVVLFVIRNWPTACRVFGCEHLLDDPRYATSGARLEKWPEIVAMFQEAARPMLADDVVEACQNGRVSAEKVSSLADLVDSEQWRVREVMTRLPDGGTGQAALRSVFTIEGANTEVRAPSPPLRSSPDVDAGWGA</sequence>
<dbReference type="Pfam" id="PF02515">
    <property type="entry name" value="CoA_transf_3"/>
    <property type="match status" value="1"/>
</dbReference>
<comment type="caution">
    <text evidence="3">The sequence shown here is derived from an EMBL/GenBank/DDBJ whole genome shotgun (WGS) entry which is preliminary data.</text>
</comment>
<proteinExistence type="predicted"/>
<evidence type="ECO:0008006" key="5">
    <source>
        <dbReference type="Google" id="ProtNLM"/>
    </source>
</evidence>